<dbReference type="Pfam" id="PF12796">
    <property type="entry name" value="Ank_2"/>
    <property type="match status" value="1"/>
</dbReference>
<dbReference type="Gene3D" id="1.25.40.20">
    <property type="entry name" value="Ankyrin repeat-containing domain"/>
    <property type="match status" value="1"/>
</dbReference>
<dbReference type="GO" id="GO:0071356">
    <property type="term" value="P:cellular response to tumor necrosis factor"/>
    <property type="evidence" value="ECO:0007669"/>
    <property type="project" value="TreeGrafter"/>
</dbReference>
<gene>
    <name evidence="4" type="ORF">NP493_106g05049</name>
</gene>
<dbReference type="InterPro" id="IPR051070">
    <property type="entry name" value="NF-kappa-B_inhibitor"/>
</dbReference>
<evidence type="ECO:0000256" key="2">
    <source>
        <dbReference type="ARBA" id="ARBA00023043"/>
    </source>
</evidence>
<evidence type="ECO:0000313" key="4">
    <source>
        <dbReference type="EMBL" id="KAK2189460.1"/>
    </source>
</evidence>
<keyword evidence="1" id="KW-0677">Repeat</keyword>
<keyword evidence="2 3" id="KW-0040">ANK repeat</keyword>
<sequence>MLHRGACATLQDAKGNTPLHIACQRGLRDCIAAMTSSTVLPRSIVDVMNFDGETVVHLAAAEGHVDILRHLIQPPLSANVNARDGRSGRTVLHHAVESRNMSVLTMLLVTRYIYGVCLDAVTYDDLTPLALAEGRGYGDVAEQLILAGADSACGWDPNIDFDDNDSMSSGRSDDEDLAFDDFCIRGRPIDCASWT</sequence>
<dbReference type="PROSITE" id="PS50088">
    <property type="entry name" value="ANK_REPEAT"/>
    <property type="match status" value="1"/>
</dbReference>
<name>A0AAD9UHD7_RIDPI</name>
<dbReference type="GO" id="GO:0051059">
    <property type="term" value="F:NF-kappaB binding"/>
    <property type="evidence" value="ECO:0007669"/>
    <property type="project" value="TreeGrafter"/>
</dbReference>
<dbReference type="GO" id="GO:0005829">
    <property type="term" value="C:cytosol"/>
    <property type="evidence" value="ECO:0007669"/>
    <property type="project" value="TreeGrafter"/>
</dbReference>
<dbReference type="AlphaFoldDB" id="A0AAD9UHD7"/>
<dbReference type="InterPro" id="IPR002110">
    <property type="entry name" value="Ankyrin_rpt"/>
</dbReference>
<accession>A0AAD9UHD7</accession>
<evidence type="ECO:0000256" key="3">
    <source>
        <dbReference type="PROSITE-ProRule" id="PRU00023"/>
    </source>
</evidence>
<evidence type="ECO:0000313" key="5">
    <source>
        <dbReference type="Proteomes" id="UP001209878"/>
    </source>
</evidence>
<dbReference type="SUPFAM" id="SSF48403">
    <property type="entry name" value="Ankyrin repeat"/>
    <property type="match status" value="1"/>
</dbReference>
<reference evidence="4" key="1">
    <citation type="journal article" date="2023" name="Mol. Biol. Evol.">
        <title>Third-Generation Sequencing Reveals the Adaptive Role of the Epigenome in Three Deep-Sea Polychaetes.</title>
        <authorList>
            <person name="Perez M."/>
            <person name="Aroh O."/>
            <person name="Sun Y."/>
            <person name="Lan Y."/>
            <person name="Juniper S.K."/>
            <person name="Young C.R."/>
            <person name="Angers B."/>
            <person name="Qian P.Y."/>
        </authorList>
    </citation>
    <scope>NUCLEOTIDE SEQUENCE</scope>
    <source>
        <strain evidence="4">R07B-5</strain>
    </source>
</reference>
<dbReference type="PANTHER" id="PTHR46680:SF3">
    <property type="entry name" value="NF-KAPPA-B INHIBITOR CACTUS"/>
    <property type="match status" value="1"/>
</dbReference>
<evidence type="ECO:0000256" key="1">
    <source>
        <dbReference type="ARBA" id="ARBA00022737"/>
    </source>
</evidence>
<dbReference type="PANTHER" id="PTHR46680">
    <property type="entry name" value="NF-KAPPA-B INHIBITOR ALPHA"/>
    <property type="match status" value="1"/>
</dbReference>
<proteinExistence type="predicted"/>
<dbReference type="InterPro" id="IPR036770">
    <property type="entry name" value="Ankyrin_rpt-contain_sf"/>
</dbReference>
<feature type="repeat" description="ANK" evidence="3">
    <location>
        <begin position="51"/>
        <end position="83"/>
    </location>
</feature>
<dbReference type="EMBL" id="JAODUO010000106">
    <property type="protein sequence ID" value="KAK2189460.1"/>
    <property type="molecule type" value="Genomic_DNA"/>
</dbReference>
<comment type="caution">
    <text evidence="4">The sequence shown here is derived from an EMBL/GenBank/DDBJ whole genome shotgun (WGS) entry which is preliminary data.</text>
</comment>
<organism evidence="4 5">
    <name type="scientific">Ridgeia piscesae</name>
    <name type="common">Tubeworm</name>
    <dbReference type="NCBI Taxonomy" id="27915"/>
    <lineage>
        <taxon>Eukaryota</taxon>
        <taxon>Metazoa</taxon>
        <taxon>Spiralia</taxon>
        <taxon>Lophotrochozoa</taxon>
        <taxon>Annelida</taxon>
        <taxon>Polychaeta</taxon>
        <taxon>Sedentaria</taxon>
        <taxon>Canalipalpata</taxon>
        <taxon>Sabellida</taxon>
        <taxon>Siboglinidae</taxon>
        <taxon>Ridgeia</taxon>
    </lineage>
</organism>
<keyword evidence="5" id="KW-1185">Reference proteome</keyword>
<dbReference type="SMART" id="SM00248">
    <property type="entry name" value="ANK"/>
    <property type="match status" value="4"/>
</dbReference>
<dbReference type="PROSITE" id="PS50297">
    <property type="entry name" value="ANK_REP_REGION"/>
    <property type="match status" value="1"/>
</dbReference>
<protein>
    <submittedName>
        <fullName evidence="4">Uncharacterized protein</fullName>
    </submittedName>
</protein>
<dbReference type="Proteomes" id="UP001209878">
    <property type="component" value="Unassembled WGS sequence"/>
</dbReference>